<dbReference type="Proteomes" id="UP001165101">
    <property type="component" value="Unassembled WGS sequence"/>
</dbReference>
<proteinExistence type="predicted"/>
<gene>
    <name evidence="1" type="ORF">Cboi01_000213700</name>
</gene>
<protein>
    <submittedName>
        <fullName evidence="1">Unnamed protein product</fullName>
    </submittedName>
</protein>
<keyword evidence="2" id="KW-1185">Reference proteome</keyword>
<dbReference type="EMBL" id="BSXV01000904">
    <property type="protein sequence ID" value="GME91068.1"/>
    <property type="molecule type" value="Genomic_DNA"/>
</dbReference>
<sequence length="569" mass="62381">MDNDLLSGRSIAYIDCSPYFPELVLASYTASNNHKLSKGVVVVWNIKTKLKEFILLSNTEITVAQFALHASNIVFGGGYNGKCYMWDFTSKSRYPTSQTSYTSSLKTDPIVALHQTYNAHIYSANGQSGTEAYNAKKLSINESTTGLPNQNIGGSLISLSATGSVNYWSIYLVSQSLQPAIDISIPKEFAGSGNELATTAMTILPGGVNSGYILTGDITGSVYRVRSFDSKDGKAGIDTNFMYVSTSSTIGGMVTKLAGRNKPSSLNSVLVTNSSNTSLAGLSLELDKLFLTASLDFSIRLYKLSENPKIINEKQIKKNKKTFFGFNTDNDDLANHTGSISNDIGESRRVDDEFKIYQDDDELGSDDNDREYSDDDGVDDDNDNDGNIGGGSTKTGYQFSDNLGSTGTSFTSNTFDSNVKNLKQMPKALPLLSIRTTGFVMDIAWRPNYISQFASVDNNGDVSVWNILKDTLDPIMKLNINEEYMDHWNENSDEDNANELMEQKITSAGNKSTDAIKSESLNKVCWNNDGSYLIVGGVTGRMYILKCVNDLVAHDSLDTYINFKNNFNL</sequence>
<organism evidence="1 2">
    <name type="scientific">Candida boidinii</name>
    <name type="common">Yeast</name>
    <dbReference type="NCBI Taxonomy" id="5477"/>
    <lineage>
        <taxon>Eukaryota</taxon>
        <taxon>Fungi</taxon>
        <taxon>Dikarya</taxon>
        <taxon>Ascomycota</taxon>
        <taxon>Saccharomycotina</taxon>
        <taxon>Pichiomycetes</taxon>
        <taxon>Pichiales</taxon>
        <taxon>Pichiaceae</taxon>
        <taxon>Ogataea</taxon>
        <taxon>Ogataea/Candida clade</taxon>
    </lineage>
</organism>
<comment type="caution">
    <text evidence="1">The sequence shown here is derived from an EMBL/GenBank/DDBJ whole genome shotgun (WGS) entry which is preliminary data.</text>
</comment>
<evidence type="ECO:0000313" key="2">
    <source>
        <dbReference type="Proteomes" id="UP001165101"/>
    </source>
</evidence>
<reference evidence="1" key="1">
    <citation type="submission" date="2023-04" db="EMBL/GenBank/DDBJ databases">
        <title>Candida boidinii NBRC 1967.</title>
        <authorList>
            <person name="Ichikawa N."/>
            <person name="Sato H."/>
            <person name="Tonouchi N."/>
        </authorList>
    </citation>
    <scope>NUCLEOTIDE SEQUENCE</scope>
    <source>
        <strain evidence="1">NBRC 1967</strain>
    </source>
</reference>
<evidence type="ECO:0000313" key="1">
    <source>
        <dbReference type="EMBL" id="GME91068.1"/>
    </source>
</evidence>
<accession>A0ACB5TLQ6</accession>
<name>A0ACB5TLQ6_CANBO</name>